<dbReference type="PANTHER" id="PTHR40465">
    <property type="entry name" value="CHROMOSOME 1, WHOLE GENOME SHOTGUN SEQUENCE"/>
    <property type="match status" value="1"/>
</dbReference>
<keyword evidence="4" id="KW-1185">Reference proteome</keyword>
<dbReference type="OrthoDB" id="3270417at2759"/>
<feature type="domain" description="DUF6534" evidence="2">
    <location>
        <begin position="181"/>
        <end position="267"/>
    </location>
</feature>
<feature type="transmembrane region" description="Helical" evidence="1">
    <location>
        <begin position="213"/>
        <end position="235"/>
    </location>
</feature>
<evidence type="ECO:0000259" key="2">
    <source>
        <dbReference type="Pfam" id="PF20152"/>
    </source>
</evidence>
<sequence>MPAIAPPSIEELMGPFTVCIDIAILYVPTLSLLLILPYSRCIDAKSVWDYHRTDIFFLVEITGRLEITSLLSRIQTVHTLFCMDISYHYTIVDFGNIEGEFQIFWSAGAKILVEVLILFDLAYLDIEQKIYGADPHTVYLALHAHRVRVGNSELPLGTWAEFRELNVALIVATFFTGSSGVLDALIALSQIYYLWTSRTGYLATDTLVRKLMAYIINTGALTMCVTIAIIVTFWAPALKSSLLFAGLVDVQSKLYANSLIAMLNARQDLGLKAGRQHSSNLVEIGLHNVSRGLSRSQNIEIFRDTTEITDHDLSKSSTSGKD</sequence>
<keyword evidence="1" id="KW-1133">Transmembrane helix</keyword>
<dbReference type="EMBL" id="HE797677">
    <property type="protein sequence ID" value="CCM07158.1"/>
    <property type="molecule type" value="Genomic_DNA"/>
</dbReference>
<keyword evidence="1" id="KW-0472">Membrane</keyword>
<accession>J7SD40</accession>
<dbReference type="Proteomes" id="UP000006352">
    <property type="component" value="Unassembled WGS sequence"/>
</dbReference>
<dbReference type="InterPro" id="IPR045339">
    <property type="entry name" value="DUF6534"/>
</dbReference>
<proteinExistence type="predicted"/>
<organism evidence="3 4">
    <name type="scientific">Fibroporia radiculosa</name>
    <dbReference type="NCBI Taxonomy" id="599839"/>
    <lineage>
        <taxon>Eukaryota</taxon>
        <taxon>Fungi</taxon>
        <taxon>Dikarya</taxon>
        <taxon>Basidiomycota</taxon>
        <taxon>Agaricomycotina</taxon>
        <taxon>Agaricomycetes</taxon>
        <taxon>Polyporales</taxon>
        <taxon>Fibroporiaceae</taxon>
        <taxon>Fibroporia</taxon>
    </lineage>
</organism>
<feature type="transmembrane region" description="Helical" evidence="1">
    <location>
        <begin position="12"/>
        <end position="36"/>
    </location>
</feature>
<dbReference type="Pfam" id="PF20152">
    <property type="entry name" value="DUF6534"/>
    <property type="match status" value="1"/>
</dbReference>
<evidence type="ECO:0000313" key="4">
    <source>
        <dbReference type="Proteomes" id="UP000006352"/>
    </source>
</evidence>
<gene>
    <name evidence="3" type="ORF">FIBRA_09496</name>
</gene>
<name>J7SD40_9APHY</name>
<dbReference type="HOGENOM" id="CLU_046025_5_2_1"/>
<dbReference type="RefSeq" id="XP_012177179.1">
    <property type="nucleotide sequence ID" value="XM_012321789.1"/>
</dbReference>
<reference evidence="3 4" key="1">
    <citation type="journal article" date="2012" name="Appl. Environ. Microbiol.">
        <title>Short-read sequencing for genomic analysis of the brown rot fungus Fibroporia radiculosa.</title>
        <authorList>
            <person name="Tang J.D."/>
            <person name="Perkins A.D."/>
            <person name="Sonstegard T.S."/>
            <person name="Schroeder S.G."/>
            <person name="Burgess S.C."/>
            <person name="Diehl S.V."/>
        </authorList>
    </citation>
    <scope>NUCLEOTIDE SEQUENCE [LARGE SCALE GENOMIC DNA]</scope>
    <source>
        <strain evidence="3 4">TFFH 294</strain>
    </source>
</reference>
<dbReference type="PANTHER" id="PTHR40465:SF1">
    <property type="entry name" value="DUF6534 DOMAIN-CONTAINING PROTEIN"/>
    <property type="match status" value="1"/>
</dbReference>
<keyword evidence="1" id="KW-0812">Transmembrane</keyword>
<dbReference type="InParanoid" id="J7SD40"/>
<evidence type="ECO:0000313" key="3">
    <source>
        <dbReference type="EMBL" id="CCM07158.1"/>
    </source>
</evidence>
<evidence type="ECO:0000256" key="1">
    <source>
        <dbReference type="SAM" id="Phobius"/>
    </source>
</evidence>
<protein>
    <recommendedName>
        <fullName evidence="2">DUF6534 domain-containing protein</fullName>
    </recommendedName>
</protein>
<dbReference type="AlphaFoldDB" id="J7SD40"/>
<dbReference type="GeneID" id="24102058"/>